<feature type="compositionally biased region" description="Basic and acidic residues" evidence="2">
    <location>
        <begin position="183"/>
        <end position="195"/>
    </location>
</feature>
<name>A0A5C3PKR2_9APHY</name>
<evidence type="ECO:0000313" key="5">
    <source>
        <dbReference type="Proteomes" id="UP000308197"/>
    </source>
</evidence>
<dbReference type="Proteomes" id="UP000308197">
    <property type="component" value="Unassembled WGS sequence"/>
</dbReference>
<dbReference type="STRING" id="1314778.A0A5C3PKR2"/>
<feature type="compositionally biased region" description="Pro residues" evidence="2">
    <location>
        <begin position="824"/>
        <end position="834"/>
    </location>
</feature>
<feature type="compositionally biased region" description="Basic residues" evidence="2">
    <location>
        <begin position="412"/>
        <end position="422"/>
    </location>
</feature>
<proteinExistence type="predicted"/>
<feature type="compositionally biased region" description="Polar residues" evidence="2">
    <location>
        <begin position="873"/>
        <end position="883"/>
    </location>
</feature>
<feature type="region of interest" description="Disordered" evidence="2">
    <location>
        <begin position="1"/>
        <end position="203"/>
    </location>
</feature>
<keyword evidence="3" id="KW-0812">Transmembrane</keyword>
<feature type="compositionally biased region" description="Polar residues" evidence="2">
    <location>
        <begin position="513"/>
        <end position="530"/>
    </location>
</feature>
<feature type="compositionally biased region" description="Polar residues" evidence="2">
    <location>
        <begin position="248"/>
        <end position="261"/>
    </location>
</feature>
<evidence type="ECO:0000256" key="1">
    <source>
        <dbReference type="SAM" id="Coils"/>
    </source>
</evidence>
<feature type="compositionally biased region" description="Low complexity" evidence="2">
    <location>
        <begin position="590"/>
        <end position="602"/>
    </location>
</feature>
<feature type="compositionally biased region" description="Polar residues" evidence="2">
    <location>
        <begin position="306"/>
        <end position="316"/>
    </location>
</feature>
<feature type="compositionally biased region" description="Polar residues" evidence="2">
    <location>
        <begin position="614"/>
        <end position="624"/>
    </location>
</feature>
<feature type="region of interest" description="Disordered" evidence="2">
    <location>
        <begin position="227"/>
        <end position="261"/>
    </location>
</feature>
<feature type="compositionally biased region" description="Basic and acidic residues" evidence="2">
    <location>
        <begin position="467"/>
        <end position="489"/>
    </location>
</feature>
<feature type="region of interest" description="Disordered" evidence="2">
    <location>
        <begin position="1025"/>
        <end position="1150"/>
    </location>
</feature>
<dbReference type="EMBL" id="ML211047">
    <property type="protein sequence ID" value="TFK90394.1"/>
    <property type="molecule type" value="Genomic_DNA"/>
</dbReference>
<gene>
    <name evidence="4" type="ORF">K466DRAFT_644456</name>
</gene>
<feature type="compositionally biased region" description="Low complexity" evidence="2">
    <location>
        <begin position="364"/>
        <end position="374"/>
    </location>
</feature>
<protein>
    <submittedName>
        <fullName evidence="4">Uncharacterized protein</fullName>
    </submittedName>
</protein>
<feature type="region of interest" description="Disordered" evidence="2">
    <location>
        <begin position="297"/>
        <end position="566"/>
    </location>
</feature>
<keyword evidence="3" id="KW-1133">Transmembrane helix</keyword>
<feature type="compositionally biased region" description="Low complexity" evidence="2">
    <location>
        <begin position="1"/>
        <end position="16"/>
    </location>
</feature>
<feature type="compositionally biased region" description="Polar residues" evidence="2">
    <location>
        <begin position="423"/>
        <end position="435"/>
    </location>
</feature>
<feature type="compositionally biased region" description="Low complexity" evidence="2">
    <location>
        <begin position="960"/>
        <end position="977"/>
    </location>
</feature>
<keyword evidence="3" id="KW-0472">Membrane</keyword>
<keyword evidence="1" id="KW-0175">Coiled coil</keyword>
<evidence type="ECO:0000313" key="4">
    <source>
        <dbReference type="EMBL" id="TFK90394.1"/>
    </source>
</evidence>
<accession>A0A5C3PKR2</accession>
<keyword evidence="5" id="KW-1185">Reference proteome</keyword>
<feature type="compositionally biased region" description="Pro residues" evidence="2">
    <location>
        <begin position="856"/>
        <end position="870"/>
    </location>
</feature>
<feature type="compositionally biased region" description="Basic and acidic residues" evidence="2">
    <location>
        <begin position="124"/>
        <end position="135"/>
    </location>
</feature>
<feature type="region of interest" description="Disordered" evidence="2">
    <location>
        <begin position="587"/>
        <end position="1012"/>
    </location>
</feature>
<feature type="compositionally biased region" description="Basic and acidic residues" evidence="2">
    <location>
        <begin position="377"/>
        <end position="396"/>
    </location>
</feature>
<feature type="compositionally biased region" description="Low complexity" evidence="2">
    <location>
        <begin position="742"/>
        <end position="758"/>
    </location>
</feature>
<feature type="coiled-coil region" evidence="1">
    <location>
        <begin position="1215"/>
        <end position="1245"/>
    </location>
</feature>
<evidence type="ECO:0000256" key="2">
    <source>
        <dbReference type="SAM" id="MobiDB-lite"/>
    </source>
</evidence>
<feature type="compositionally biased region" description="Pro residues" evidence="2">
    <location>
        <begin position="899"/>
        <end position="913"/>
    </location>
</feature>
<evidence type="ECO:0000256" key="3">
    <source>
        <dbReference type="SAM" id="Phobius"/>
    </source>
</evidence>
<dbReference type="InParanoid" id="A0A5C3PKR2"/>
<reference evidence="4 5" key="1">
    <citation type="journal article" date="2019" name="Nat. Ecol. Evol.">
        <title>Megaphylogeny resolves global patterns of mushroom evolution.</title>
        <authorList>
            <person name="Varga T."/>
            <person name="Krizsan K."/>
            <person name="Foldi C."/>
            <person name="Dima B."/>
            <person name="Sanchez-Garcia M."/>
            <person name="Sanchez-Ramirez S."/>
            <person name="Szollosi G.J."/>
            <person name="Szarkandi J.G."/>
            <person name="Papp V."/>
            <person name="Albert L."/>
            <person name="Andreopoulos W."/>
            <person name="Angelini C."/>
            <person name="Antonin V."/>
            <person name="Barry K.W."/>
            <person name="Bougher N.L."/>
            <person name="Buchanan P."/>
            <person name="Buyck B."/>
            <person name="Bense V."/>
            <person name="Catcheside P."/>
            <person name="Chovatia M."/>
            <person name="Cooper J."/>
            <person name="Damon W."/>
            <person name="Desjardin D."/>
            <person name="Finy P."/>
            <person name="Geml J."/>
            <person name="Haridas S."/>
            <person name="Hughes K."/>
            <person name="Justo A."/>
            <person name="Karasinski D."/>
            <person name="Kautmanova I."/>
            <person name="Kiss B."/>
            <person name="Kocsube S."/>
            <person name="Kotiranta H."/>
            <person name="LaButti K.M."/>
            <person name="Lechner B.E."/>
            <person name="Liimatainen K."/>
            <person name="Lipzen A."/>
            <person name="Lukacs Z."/>
            <person name="Mihaltcheva S."/>
            <person name="Morgado L.N."/>
            <person name="Niskanen T."/>
            <person name="Noordeloos M.E."/>
            <person name="Ohm R.A."/>
            <person name="Ortiz-Santana B."/>
            <person name="Ovrebo C."/>
            <person name="Racz N."/>
            <person name="Riley R."/>
            <person name="Savchenko A."/>
            <person name="Shiryaev A."/>
            <person name="Soop K."/>
            <person name="Spirin V."/>
            <person name="Szebenyi C."/>
            <person name="Tomsovsky M."/>
            <person name="Tulloss R.E."/>
            <person name="Uehling J."/>
            <person name="Grigoriev I.V."/>
            <person name="Vagvolgyi C."/>
            <person name="Papp T."/>
            <person name="Martin F.M."/>
            <person name="Miettinen O."/>
            <person name="Hibbett D.S."/>
            <person name="Nagy L.G."/>
        </authorList>
    </citation>
    <scope>NUCLEOTIDE SEQUENCE [LARGE SCALE GENOMIC DNA]</scope>
    <source>
        <strain evidence="4 5">HHB13444</strain>
    </source>
</reference>
<sequence length="1395" mass="151568">MDASPPLAIPRLRLPRYSPQQQTAGPSHNPDYLHADEDDDDAQSTPRMSTAAIPEKSQPRDPATPGLPSEPTARLRALLARVPSSPNSTTPHARPPLILPSFSEPESDFEPPHSTATASSFARESLKELFSHALRDPGNTPRKNGRPRRNSIDTSEVEASPRVQEERAKYKGKRRTLSDEETEKSRYTDSSEKSQRSSAASTFAALKQRLDQSTSAMPSLSQGQMVMDMSMPPLNSSTDTAMPPTMKIDTSSDTPPRATSTPLRTFQMSVHVGMHSNLLEQDSEMQNALQGMDSFESAPVPRQRHSSTSAVKNSVGTGPAPRPRPHGHSPAPARPLSWNSHSKSHSVNKIPLPSARRGSEDLDASSSRASSSLSGADYHERPHEPQREQLHERERAWNSPVPKLPPKSPAHAGKHDKSHRHSYSSPTNGNGSPGQRLTRRDSMASISSIASTDDGRSSSRASSVASRSEHKERMGETKKDRIKDRERAWNKPNPKLSRSSSSLNLKKSERVRTISTPARPGSSTSYSSPKRTPVERNGSVSSLSSSRPSSPATSTSEKSMEMEIEHEMDYLRERHWNSHHPDWQLHRRSLSPLPRSRPGSPSGTPPPAAPSLSRTNSIHGNTLTVPSPVPRSKSPVGDRIPRPKSPMLHTSVGRRASPNRRSQSPATSTPPPETAQSKSDFGSRFGWSFPQHKHKALPPLELDEDSPRRPLARPSSRNSLAASATTPSHIPVRSPGKNGHGSRLSVPSESSSAPSYNSTTEKKKKQHRRSVTEFSEALGSLPLKIEVSSIDDLPSVPIVDGQDDFSSSGSEDDAQIVTSTPTAKPVPLPPPEPSTTPMSEPPARASNGHTEDAQPQPSPGTPPVSPPLTPPGANTQPMFNLQTPPRRPQFHTPKQEFETPPPPRGMPDLPGPPSSEDEHNDEHGELQGDLTSLKTPRPPGAWLATPAPSRQVNKEPVQRPGSAPPLGSSASSDSGLATPPATFSRATPLPAQTPAPPGGWVATPAAGNTTRRGSILKVRFDLQAETASEAATEGDDSLESRYQGEPQETSSSAEAAPFNGDASSASSAPEESSAEPPPTPPSIRDRPRKRSPGVRILDAFGREQVENAPQPATQDSPAELVVSERKPPTPSTPRTATRAVSNGTPRNHSGVRVVDAMGREIEEEPAVKEDSILSQSPLTHNEALSRIKDTLSCMKHELSDADRSSDDAMFDARMYAALQEQCKAAEDARNKISQSLQMAQSAESEVKSKYSTFRNRIAKSAALLPLGGADGRLTWNPLSWRFLVAFVLVQMLLLALMYRYSLVQARKVFLTTYYDSFYPELYIYLLNPDTTQHTIPSCPSWSFFTILNSLKRADFLGVVTDTWQSASCVVSSHLQSTWVGWHYAQDTVTASWPPT</sequence>
<organism evidence="4 5">
    <name type="scientific">Polyporus arcularius HHB13444</name>
    <dbReference type="NCBI Taxonomy" id="1314778"/>
    <lineage>
        <taxon>Eukaryota</taxon>
        <taxon>Fungi</taxon>
        <taxon>Dikarya</taxon>
        <taxon>Basidiomycota</taxon>
        <taxon>Agaricomycotina</taxon>
        <taxon>Agaricomycetes</taxon>
        <taxon>Polyporales</taxon>
        <taxon>Polyporaceae</taxon>
        <taxon>Polyporus</taxon>
    </lineage>
</organism>
<feature type="compositionally biased region" description="Basic and acidic residues" evidence="2">
    <location>
        <begin position="916"/>
        <end position="926"/>
    </location>
</feature>
<feature type="compositionally biased region" description="Low complexity" evidence="2">
    <location>
        <begin position="1062"/>
        <end position="1071"/>
    </location>
</feature>
<feature type="compositionally biased region" description="Polar residues" evidence="2">
    <location>
        <begin position="337"/>
        <end position="347"/>
    </location>
</feature>
<feature type="transmembrane region" description="Helical" evidence="3">
    <location>
        <begin position="1278"/>
        <end position="1298"/>
    </location>
</feature>
<feature type="compositionally biased region" description="Low complexity" evidence="2">
    <location>
        <begin position="539"/>
        <end position="556"/>
    </location>
</feature>
<feature type="compositionally biased region" description="Low complexity" evidence="2">
    <location>
        <begin position="490"/>
        <end position="505"/>
    </location>
</feature>